<dbReference type="EC" id="3.2.1.51" evidence="2"/>
<dbReference type="PANTHER" id="PTHR10030">
    <property type="entry name" value="ALPHA-L-FUCOSIDASE"/>
    <property type="match status" value="1"/>
</dbReference>
<feature type="domain" description="Glycoside hydrolase family 29 N-terminal" evidence="6">
    <location>
        <begin position="45"/>
        <end position="337"/>
    </location>
</feature>
<dbReference type="Proteomes" id="UP000824063">
    <property type="component" value="Unassembled WGS sequence"/>
</dbReference>
<comment type="similarity">
    <text evidence="1">Belongs to the glycosyl hydrolase 29 family.</text>
</comment>
<dbReference type="SUPFAM" id="SSF51445">
    <property type="entry name" value="(Trans)glycosidases"/>
    <property type="match status" value="1"/>
</dbReference>
<keyword evidence="5" id="KW-0326">Glycosidase</keyword>
<organism evidence="7 8">
    <name type="scientific">Candidatus Enterococcus avicola</name>
    <dbReference type="NCBI Taxonomy" id="2838561"/>
    <lineage>
        <taxon>Bacteria</taxon>
        <taxon>Bacillati</taxon>
        <taxon>Bacillota</taxon>
        <taxon>Bacilli</taxon>
        <taxon>Lactobacillales</taxon>
        <taxon>Enterococcaceae</taxon>
        <taxon>Enterococcus</taxon>
    </lineage>
</organism>
<dbReference type="InterPro" id="IPR017853">
    <property type="entry name" value="GH"/>
</dbReference>
<evidence type="ECO:0000256" key="2">
    <source>
        <dbReference type="ARBA" id="ARBA00012662"/>
    </source>
</evidence>
<dbReference type="GO" id="GO:0006004">
    <property type="term" value="P:fucose metabolic process"/>
    <property type="evidence" value="ECO:0007669"/>
    <property type="project" value="TreeGrafter"/>
</dbReference>
<dbReference type="GO" id="GO:0016139">
    <property type="term" value="P:glycoside catabolic process"/>
    <property type="evidence" value="ECO:0007669"/>
    <property type="project" value="TreeGrafter"/>
</dbReference>
<dbReference type="Gene3D" id="2.60.120.260">
    <property type="entry name" value="Galactose-binding domain-like"/>
    <property type="match status" value="1"/>
</dbReference>
<protein>
    <recommendedName>
        <fullName evidence="2">alpha-L-fucosidase</fullName>
        <ecNumber evidence="2">3.2.1.51</ecNumber>
    </recommendedName>
</protein>
<dbReference type="SMART" id="SM00812">
    <property type="entry name" value="Alpha_L_fucos"/>
    <property type="match status" value="1"/>
</dbReference>
<dbReference type="InterPro" id="IPR008979">
    <property type="entry name" value="Galactose-bd-like_sf"/>
</dbReference>
<reference evidence="7" key="2">
    <citation type="submission" date="2021-04" db="EMBL/GenBank/DDBJ databases">
        <authorList>
            <person name="Gilroy R."/>
        </authorList>
    </citation>
    <scope>NUCLEOTIDE SEQUENCE</scope>
    <source>
        <strain evidence="7">CHK172-16539</strain>
    </source>
</reference>
<dbReference type="AlphaFoldDB" id="A0A9D2F7R5"/>
<dbReference type="InterPro" id="IPR057739">
    <property type="entry name" value="Glyco_hydro_29_N"/>
</dbReference>
<comment type="caution">
    <text evidence="7">The sequence shown here is derived from an EMBL/GenBank/DDBJ whole genome shotgun (WGS) entry which is preliminary data.</text>
</comment>
<proteinExistence type="inferred from homology"/>
<keyword evidence="4" id="KW-0378">Hydrolase</keyword>
<evidence type="ECO:0000256" key="3">
    <source>
        <dbReference type="ARBA" id="ARBA00022729"/>
    </source>
</evidence>
<dbReference type="InterPro" id="IPR000933">
    <property type="entry name" value="Glyco_hydro_29"/>
</dbReference>
<reference evidence="7" key="1">
    <citation type="journal article" date="2021" name="PeerJ">
        <title>Extensive microbial diversity within the chicken gut microbiome revealed by metagenomics and culture.</title>
        <authorList>
            <person name="Gilroy R."/>
            <person name="Ravi A."/>
            <person name="Getino M."/>
            <person name="Pursley I."/>
            <person name="Horton D.L."/>
            <person name="Alikhan N.F."/>
            <person name="Baker D."/>
            <person name="Gharbi K."/>
            <person name="Hall N."/>
            <person name="Watson M."/>
            <person name="Adriaenssens E.M."/>
            <person name="Foster-Nyarko E."/>
            <person name="Jarju S."/>
            <person name="Secka A."/>
            <person name="Antonio M."/>
            <person name="Oren A."/>
            <person name="Chaudhuri R.R."/>
            <person name="La Ragione R."/>
            <person name="Hildebrand F."/>
            <person name="Pallen M.J."/>
        </authorList>
    </citation>
    <scope>NUCLEOTIDE SEQUENCE</scope>
    <source>
        <strain evidence="7">CHK172-16539</strain>
    </source>
</reference>
<dbReference type="SUPFAM" id="SSF49785">
    <property type="entry name" value="Galactose-binding domain-like"/>
    <property type="match status" value="1"/>
</dbReference>
<name>A0A9D2F7R5_9ENTE</name>
<evidence type="ECO:0000256" key="1">
    <source>
        <dbReference type="ARBA" id="ARBA00007951"/>
    </source>
</evidence>
<sequence length="468" mass="53796">MRVNQLIEVVPSQRQIAWQQTEYYGFIHFGINTMTNLEWGFGDESLELFNPMELDGELWVKQLKEAQMQGVILTCKHHDGFCLWPTATTDYSVANTPWKKGAADLVKEVSDACHKYGLKFGVYLSPWDRHEPCYGSGQDYDDFYVAQLTELLTNYRDIFSIWLDGANGEGQNGKKQMYDWERYYEVMRRLQPNAAISVCGPDVRWCGNEAGQTRPEEWSVVPIELQDLEKIAEHSQQIDDGQFSRKLTSGDEDLGSRQALENYQGELVWFPAEVNTSIRPGWFYHPEEDNQVRNVDELYQMYLKTVGGNSTFLLNIPPNTAGVIHENDLEVLKKLAEKIQQVKDQSVIKQAKLNVSSAVSEIQLNDLLSDEMPFWQSQSDDQAPWIKVVWETEQLLQRIVLKEAIQASQRVEAFTVYYEEAGEYKIATKGTIIGYQKILEFAPIQTKKIRVVFDTFRGAPIITQINLN</sequence>
<evidence type="ECO:0000259" key="6">
    <source>
        <dbReference type="Pfam" id="PF01120"/>
    </source>
</evidence>
<evidence type="ECO:0000313" key="7">
    <source>
        <dbReference type="EMBL" id="HIZ54050.1"/>
    </source>
</evidence>
<accession>A0A9D2F7R5</accession>
<dbReference type="Gene3D" id="3.20.20.80">
    <property type="entry name" value="Glycosidases"/>
    <property type="match status" value="1"/>
</dbReference>
<dbReference type="GO" id="GO:0004560">
    <property type="term" value="F:alpha-L-fucosidase activity"/>
    <property type="evidence" value="ECO:0007669"/>
    <property type="project" value="InterPro"/>
</dbReference>
<keyword evidence="3" id="KW-0732">Signal</keyword>
<evidence type="ECO:0000313" key="8">
    <source>
        <dbReference type="Proteomes" id="UP000824063"/>
    </source>
</evidence>
<dbReference type="PANTHER" id="PTHR10030:SF37">
    <property type="entry name" value="ALPHA-L-FUCOSIDASE-RELATED"/>
    <property type="match status" value="1"/>
</dbReference>
<dbReference type="GO" id="GO:0005764">
    <property type="term" value="C:lysosome"/>
    <property type="evidence" value="ECO:0007669"/>
    <property type="project" value="TreeGrafter"/>
</dbReference>
<dbReference type="Pfam" id="PF01120">
    <property type="entry name" value="Alpha_L_fucos"/>
    <property type="match status" value="1"/>
</dbReference>
<dbReference type="EMBL" id="DXBN01000207">
    <property type="protein sequence ID" value="HIZ54050.1"/>
    <property type="molecule type" value="Genomic_DNA"/>
</dbReference>
<gene>
    <name evidence="7" type="ORF">IAA20_08925</name>
</gene>
<evidence type="ECO:0000256" key="4">
    <source>
        <dbReference type="ARBA" id="ARBA00022801"/>
    </source>
</evidence>
<evidence type="ECO:0000256" key="5">
    <source>
        <dbReference type="ARBA" id="ARBA00023295"/>
    </source>
</evidence>